<evidence type="ECO:0000313" key="3">
    <source>
        <dbReference type="EMBL" id="PUU82193.1"/>
    </source>
</evidence>
<dbReference type="EMBL" id="NESQ01000032">
    <property type="protein sequence ID" value="PUU82193.1"/>
    <property type="molecule type" value="Genomic_DNA"/>
</dbReference>
<evidence type="ECO:0000256" key="1">
    <source>
        <dbReference type="SAM" id="Coils"/>
    </source>
</evidence>
<protein>
    <submittedName>
        <fullName evidence="3">Uncharacterized protein</fullName>
    </submittedName>
</protein>
<accession>A0A2T7A370</accession>
<keyword evidence="1" id="KW-0175">Coiled coil</keyword>
<name>A0A2T7A370_TUBBO</name>
<keyword evidence="4" id="KW-1185">Reference proteome</keyword>
<sequence length="107" mass="12384">MLGFRTLRPIAVRAIRPTLAQPWAYHLVTFIPRKRSHEFSEAGADHHSPDPESSGTTKKLAKIMGPMHNHVIVKGFEDLKEEIQELRRERRWLYGAYLGAVLVMFYL</sequence>
<feature type="region of interest" description="Disordered" evidence="2">
    <location>
        <begin position="39"/>
        <end position="58"/>
    </location>
</feature>
<feature type="compositionally biased region" description="Basic and acidic residues" evidence="2">
    <location>
        <begin position="39"/>
        <end position="50"/>
    </location>
</feature>
<gene>
    <name evidence="3" type="ORF">B9Z19DRAFT_1121096</name>
</gene>
<evidence type="ECO:0000313" key="4">
    <source>
        <dbReference type="Proteomes" id="UP000244722"/>
    </source>
</evidence>
<proteinExistence type="predicted"/>
<reference evidence="3 4" key="1">
    <citation type="submission" date="2017-04" db="EMBL/GenBank/DDBJ databases">
        <title>Draft genome sequence of Tuber borchii Vittad., a whitish edible truffle.</title>
        <authorList>
            <consortium name="DOE Joint Genome Institute"/>
            <person name="Murat C."/>
            <person name="Kuo A."/>
            <person name="Barry K.W."/>
            <person name="Clum A."/>
            <person name="Dockter R.B."/>
            <person name="Fauchery L."/>
            <person name="Iotti M."/>
            <person name="Kohler A."/>
            <person name="Labutti K."/>
            <person name="Lindquist E.A."/>
            <person name="Lipzen A."/>
            <person name="Ohm R.A."/>
            <person name="Wang M."/>
            <person name="Grigoriev I.V."/>
            <person name="Zambonelli A."/>
            <person name="Martin F.M."/>
        </authorList>
    </citation>
    <scope>NUCLEOTIDE SEQUENCE [LARGE SCALE GENOMIC DNA]</scope>
    <source>
        <strain evidence="3 4">Tbo3840</strain>
    </source>
</reference>
<evidence type="ECO:0000256" key="2">
    <source>
        <dbReference type="SAM" id="MobiDB-lite"/>
    </source>
</evidence>
<organism evidence="3 4">
    <name type="scientific">Tuber borchii</name>
    <name type="common">White truffle</name>
    <dbReference type="NCBI Taxonomy" id="42251"/>
    <lineage>
        <taxon>Eukaryota</taxon>
        <taxon>Fungi</taxon>
        <taxon>Dikarya</taxon>
        <taxon>Ascomycota</taxon>
        <taxon>Pezizomycotina</taxon>
        <taxon>Pezizomycetes</taxon>
        <taxon>Pezizales</taxon>
        <taxon>Tuberaceae</taxon>
        <taxon>Tuber</taxon>
    </lineage>
</organism>
<dbReference type="AlphaFoldDB" id="A0A2T7A370"/>
<dbReference type="Proteomes" id="UP000244722">
    <property type="component" value="Unassembled WGS sequence"/>
</dbReference>
<feature type="coiled-coil region" evidence="1">
    <location>
        <begin position="69"/>
        <end position="96"/>
    </location>
</feature>
<comment type="caution">
    <text evidence="3">The sequence shown here is derived from an EMBL/GenBank/DDBJ whole genome shotgun (WGS) entry which is preliminary data.</text>
</comment>